<keyword evidence="2" id="KW-1185">Reference proteome</keyword>
<sequence length="275" mass="30672">MEGGDPGRGGLLFLHLRLRGQVEENFQALQIDQLEHLWTAARTEWTLGGRDRLGRVTGICRYIRLRGQVEENFQALQIDPFEQLDHLRTEWTLGGLDSLGWGPRNLQLHQMQQLPVWAGLLFLHPLRGQVEEDFQMLQIEHIQLEHLWTEWTLGDQDTLGWGHRDLLLQCVRVSLVSSPGLPSGLRSRGRIRVTLRGNLCWTVSPPSPPALGAAEGGSRVAVAGLPGAEQLKTPLNPAPHLLHLQVGTVDQPLGAAQAEALLHILKLLRQALPCR</sequence>
<name>A0A7J5ZBA7_DISMA</name>
<accession>A0A7J5ZBA7</accession>
<organism evidence="1 2">
    <name type="scientific">Dissostichus mawsoni</name>
    <name type="common">Antarctic cod</name>
    <dbReference type="NCBI Taxonomy" id="36200"/>
    <lineage>
        <taxon>Eukaryota</taxon>
        <taxon>Metazoa</taxon>
        <taxon>Chordata</taxon>
        <taxon>Craniata</taxon>
        <taxon>Vertebrata</taxon>
        <taxon>Euteleostomi</taxon>
        <taxon>Actinopterygii</taxon>
        <taxon>Neopterygii</taxon>
        <taxon>Teleostei</taxon>
        <taxon>Neoteleostei</taxon>
        <taxon>Acanthomorphata</taxon>
        <taxon>Eupercaria</taxon>
        <taxon>Perciformes</taxon>
        <taxon>Notothenioidei</taxon>
        <taxon>Nototheniidae</taxon>
        <taxon>Dissostichus</taxon>
    </lineage>
</organism>
<dbReference type="Proteomes" id="UP000518266">
    <property type="component" value="Unassembled WGS sequence"/>
</dbReference>
<gene>
    <name evidence="1" type="ORF">F7725_012051</name>
</gene>
<comment type="caution">
    <text evidence="1">The sequence shown here is derived from an EMBL/GenBank/DDBJ whole genome shotgun (WGS) entry which is preliminary data.</text>
</comment>
<evidence type="ECO:0000313" key="1">
    <source>
        <dbReference type="EMBL" id="KAF3858850.1"/>
    </source>
</evidence>
<protein>
    <submittedName>
        <fullName evidence="1">Uncharacterized protein</fullName>
    </submittedName>
</protein>
<evidence type="ECO:0000313" key="2">
    <source>
        <dbReference type="Proteomes" id="UP000518266"/>
    </source>
</evidence>
<dbReference type="AlphaFoldDB" id="A0A7J5ZBA7"/>
<dbReference type="EMBL" id="JAAKFY010000004">
    <property type="protein sequence ID" value="KAF3858850.1"/>
    <property type="molecule type" value="Genomic_DNA"/>
</dbReference>
<reference evidence="1 2" key="1">
    <citation type="submission" date="2020-03" db="EMBL/GenBank/DDBJ databases">
        <title>Dissostichus mawsoni Genome sequencing and assembly.</title>
        <authorList>
            <person name="Park H."/>
        </authorList>
    </citation>
    <scope>NUCLEOTIDE SEQUENCE [LARGE SCALE GENOMIC DNA]</scope>
    <source>
        <strain evidence="1">DM0001</strain>
        <tissue evidence="1">Muscle</tissue>
    </source>
</reference>
<proteinExistence type="predicted"/>